<comment type="caution">
    <text evidence="1">The sequence shown here is derived from an EMBL/GenBank/DDBJ whole genome shotgun (WGS) entry which is preliminary data.</text>
</comment>
<evidence type="ECO:0000313" key="1">
    <source>
        <dbReference type="EMBL" id="MEQ2593118.1"/>
    </source>
</evidence>
<evidence type="ECO:0008006" key="3">
    <source>
        <dbReference type="Google" id="ProtNLM"/>
    </source>
</evidence>
<reference evidence="1 2" key="1">
    <citation type="submission" date="2024-04" db="EMBL/GenBank/DDBJ databases">
        <title>Human intestinal bacterial collection.</title>
        <authorList>
            <person name="Pauvert C."/>
            <person name="Hitch T.C.A."/>
            <person name="Clavel T."/>
        </authorList>
    </citation>
    <scope>NUCLEOTIDE SEQUENCE [LARGE SCALE GENOMIC DNA]</scope>
    <source>
        <strain evidence="1 2">CLA-AA-H181</strain>
    </source>
</reference>
<accession>A0ABV1IA86</accession>
<organism evidence="1 2">
    <name type="scientific">Coprococcus aceti</name>
    <dbReference type="NCBI Taxonomy" id="2981786"/>
    <lineage>
        <taxon>Bacteria</taxon>
        <taxon>Bacillati</taxon>
        <taxon>Bacillota</taxon>
        <taxon>Clostridia</taxon>
        <taxon>Lachnospirales</taxon>
        <taxon>Lachnospiraceae</taxon>
        <taxon>Coprococcus</taxon>
    </lineage>
</organism>
<dbReference type="RefSeq" id="WP_349093266.1">
    <property type="nucleotide sequence ID" value="NZ_JBBNGJ010000006.1"/>
</dbReference>
<protein>
    <recommendedName>
        <fullName evidence="3">LA2681-like HEPN domain-containing protein</fullName>
    </recommendedName>
</protein>
<name>A0ABV1IA86_9FIRM</name>
<proteinExistence type="predicted"/>
<dbReference type="Proteomes" id="UP001494672">
    <property type="component" value="Unassembled WGS sequence"/>
</dbReference>
<sequence length="295" mass="34910">MKHILQDNALESWAMAIKYSNFILDGKATLQYRKQFVSSLHNAVELFIKQLMLDNNDHRVCSVRKGCAADGHPAVEFYNAADLNSYFENLADEDMKKFYSIEFNEIQRLVKELFSGYYGEHSDDKMVVDDSIALLGRLRNGETHFFVEKNSFLTDKEFQKLYNFMIAFNTILHYYNLLPYWGKPWGEFERFKVGETSLQNFSYKKAVQQSKFYQKLKEYISEEVYPANGNTAYDYAEDMYFYLRNKDKDMDFDELWTCIEMAVHYDLLSYEDVVDEYDEPEIGTGANVYRMFKLK</sequence>
<dbReference type="EMBL" id="JBBNGJ010000006">
    <property type="protein sequence ID" value="MEQ2593118.1"/>
    <property type="molecule type" value="Genomic_DNA"/>
</dbReference>
<gene>
    <name evidence="1" type="ORF">AAAU18_09390</name>
</gene>
<evidence type="ECO:0000313" key="2">
    <source>
        <dbReference type="Proteomes" id="UP001494672"/>
    </source>
</evidence>
<keyword evidence="2" id="KW-1185">Reference proteome</keyword>